<keyword evidence="2" id="KW-1185">Reference proteome</keyword>
<dbReference type="EMBL" id="JAGINW010000001">
    <property type="protein sequence ID" value="MBP2320346.1"/>
    <property type="molecule type" value="Genomic_DNA"/>
</dbReference>
<sequence>MRLLTAQDFDVYPDYRMFGIGEAAAGFGESPPVPGAGWLGVGQASVMIGVMNDLPGTRPLRLEHWDGEPPVPDGHDVVHTVFLQLPTGKITIDQITAGGQETNLDLRPGLYAARIFGWRQEPADERYLVQFWLLWPTAGLVRSAGCQINDGYDRFGIVDAAAGIHEVPPVGADWLAADSALVQIRHGSGRPVLRLELWDGPPPGLGPAQLRKPIRLQLPSGRMQVLQLRAGVAGVKEIRGGMLPLTEIPPGDYRVDLSTHEPGNYLFRCWLTSP</sequence>
<reference evidence="1 2" key="1">
    <citation type="submission" date="2021-03" db="EMBL/GenBank/DDBJ databases">
        <title>Sequencing the genomes of 1000 actinobacteria strains.</title>
        <authorList>
            <person name="Klenk H.-P."/>
        </authorList>
    </citation>
    <scope>NUCLEOTIDE SEQUENCE [LARGE SCALE GENOMIC DNA]</scope>
    <source>
        <strain evidence="1 2">DSM 46670</strain>
    </source>
</reference>
<name>A0ABS4T7R1_9PSEU</name>
<evidence type="ECO:0000313" key="1">
    <source>
        <dbReference type="EMBL" id="MBP2320346.1"/>
    </source>
</evidence>
<dbReference type="Proteomes" id="UP001519332">
    <property type="component" value="Unassembled WGS sequence"/>
</dbReference>
<organism evidence="1 2">
    <name type="scientific">Kibdelosporangium banguiense</name>
    <dbReference type="NCBI Taxonomy" id="1365924"/>
    <lineage>
        <taxon>Bacteria</taxon>
        <taxon>Bacillati</taxon>
        <taxon>Actinomycetota</taxon>
        <taxon>Actinomycetes</taxon>
        <taxon>Pseudonocardiales</taxon>
        <taxon>Pseudonocardiaceae</taxon>
        <taxon>Kibdelosporangium</taxon>
    </lineage>
</organism>
<evidence type="ECO:0000313" key="2">
    <source>
        <dbReference type="Proteomes" id="UP001519332"/>
    </source>
</evidence>
<accession>A0ABS4T7R1</accession>
<proteinExistence type="predicted"/>
<gene>
    <name evidence="1" type="ORF">JOF56_000731</name>
</gene>
<protein>
    <submittedName>
        <fullName evidence="1">Uncharacterized protein</fullName>
    </submittedName>
</protein>
<dbReference type="RefSeq" id="WP_209634363.1">
    <property type="nucleotide sequence ID" value="NZ_JAGINW010000001.1"/>
</dbReference>
<comment type="caution">
    <text evidence="1">The sequence shown here is derived from an EMBL/GenBank/DDBJ whole genome shotgun (WGS) entry which is preliminary data.</text>
</comment>